<protein>
    <submittedName>
        <fullName evidence="2">Uncharacterized protein</fullName>
    </submittedName>
</protein>
<feature type="transmembrane region" description="Helical" evidence="1">
    <location>
        <begin position="20"/>
        <end position="42"/>
    </location>
</feature>
<keyword evidence="1" id="KW-0472">Membrane</keyword>
<evidence type="ECO:0000256" key="1">
    <source>
        <dbReference type="SAM" id="Phobius"/>
    </source>
</evidence>
<name>A0A485AW81_KLUCR</name>
<keyword evidence="1" id="KW-1133">Transmembrane helix</keyword>
<dbReference type="InterPro" id="IPR032637">
    <property type="entry name" value="Phage_holin-like"/>
</dbReference>
<dbReference type="EMBL" id="CAADJD010000018">
    <property type="protein sequence ID" value="VFS64203.1"/>
    <property type="molecule type" value="Genomic_DNA"/>
</dbReference>
<sequence length="134" mass="14315">MSHSLTTESLNQSLSLSALMSVLAGVPPEVALGALAGAVIFVTSAVEYPIKRRLLLAFLSFFCGLLFYKATASILIGVASLVPTITQDSFEKGIVFSAGAFVSAIVAVRIGIWLYHRSENPRDLIPGRKDDDQS</sequence>
<evidence type="ECO:0000313" key="3">
    <source>
        <dbReference type="Proteomes" id="UP000401081"/>
    </source>
</evidence>
<dbReference type="Proteomes" id="UP000401081">
    <property type="component" value="Unassembled WGS sequence"/>
</dbReference>
<dbReference type="AlphaFoldDB" id="A0A485AW81"/>
<evidence type="ECO:0000313" key="2">
    <source>
        <dbReference type="EMBL" id="VFS64203.1"/>
    </source>
</evidence>
<accession>A0A485AW81</accession>
<proteinExistence type="predicted"/>
<organism evidence="2 3">
    <name type="scientific">Kluyvera cryocrescens</name>
    <name type="common">Kluyvera citrophila</name>
    <dbReference type="NCBI Taxonomy" id="580"/>
    <lineage>
        <taxon>Bacteria</taxon>
        <taxon>Pseudomonadati</taxon>
        <taxon>Pseudomonadota</taxon>
        <taxon>Gammaproteobacteria</taxon>
        <taxon>Enterobacterales</taxon>
        <taxon>Enterobacteriaceae</taxon>
        <taxon>Kluyvera</taxon>
    </lineage>
</organism>
<dbReference type="Pfam" id="PF16931">
    <property type="entry name" value="Phage_holin_8"/>
    <property type="match status" value="1"/>
</dbReference>
<keyword evidence="3" id="KW-1185">Reference proteome</keyword>
<reference evidence="2 3" key="1">
    <citation type="submission" date="2019-03" db="EMBL/GenBank/DDBJ databases">
        <authorList>
            <consortium name="Pathogen Informatics"/>
        </authorList>
    </citation>
    <scope>NUCLEOTIDE SEQUENCE [LARGE SCALE GENOMIC DNA]</scope>
    <source>
        <strain evidence="2 3">NCTC12993</strain>
    </source>
</reference>
<feature type="transmembrane region" description="Helical" evidence="1">
    <location>
        <begin position="54"/>
        <end position="82"/>
    </location>
</feature>
<keyword evidence="1" id="KW-0812">Transmembrane</keyword>
<feature type="transmembrane region" description="Helical" evidence="1">
    <location>
        <begin position="94"/>
        <end position="115"/>
    </location>
</feature>
<gene>
    <name evidence="2" type="ORF">NCTC12993_03136</name>
</gene>